<sequence length="42" mass="4985">MKHKKLRLEAEAENQSLREQYANQLKTARTFKKLILKQASLK</sequence>
<evidence type="ECO:0000313" key="1">
    <source>
        <dbReference type="EMBL" id="ETM32890.1"/>
    </source>
</evidence>
<reference evidence="1" key="1">
    <citation type="submission" date="2013-11" db="EMBL/GenBank/DDBJ databases">
        <title>The Genome Sequence of Phytophthora parasitica IAC_01/95.</title>
        <authorList>
            <consortium name="The Broad Institute Genomics Platform"/>
            <person name="Russ C."/>
            <person name="Tyler B."/>
            <person name="Panabieres F."/>
            <person name="Shan W."/>
            <person name="Tripathy S."/>
            <person name="Grunwald N."/>
            <person name="Machado M."/>
            <person name="Johnson C.S."/>
            <person name="Arredondo F."/>
            <person name="Hong C."/>
            <person name="Coffey M."/>
            <person name="Young S.K."/>
            <person name="Zeng Q."/>
            <person name="Gargeya S."/>
            <person name="Fitzgerald M."/>
            <person name="Abouelleil A."/>
            <person name="Alvarado L."/>
            <person name="Chapman S.B."/>
            <person name="Gainer-Dewar J."/>
            <person name="Goldberg J."/>
            <person name="Griggs A."/>
            <person name="Gujja S."/>
            <person name="Hansen M."/>
            <person name="Howarth C."/>
            <person name="Imamovic A."/>
            <person name="Ireland A."/>
            <person name="Larimer J."/>
            <person name="McCowan C."/>
            <person name="Murphy C."/>
            <person name="Pearson M."/>
            <person name="Poon T.W."/>
            <person name="Priest M."/>
            <person name="Roberts A."/>
            <person name="Saif S."/>
            <person name="Shea T."/>
            <person name="Sykes S."/>
            <person name="Wortman J."/>
            <person name="Nusbaum C."/>
            <person name="Birren B."/>
        </authorList>
    </citation>
    <scope>NUCLEOTIDE SEQUENCE [LARGE SCALE GENOMIC DNA]</scope>
    <source>
        <strain evidence="1">IAC_01/95</strain>
    </source>
</reference>
<dbReference type="Proteomes" id="UP000054532">
    <property type="component" value="Unassembled WGS sequence"/>
</dbReference>
<accession>W2M9A7</accession>
<protein>
    <submittedName>
        <fullName evidence="1">Uncharacterized protein</fullName>
    </submittedName>
</protein>
<proteinExistence type="predicted"/>
<dbReference type="EMBL" id="KI696221">
    <property type="protein sequence ID" value="ETM32890.1"/>
    <property type="molecule type" value="Genomic_DNA"/>
</dbReference>
<gene>
    <name evidence="1" type="ORF">L914_19828</name>
</gene>
<name>W2M9A7_PHYNI</name>
<organism evidence="1">
    <name type="scientific">Phytophthora nicotianae</name>
    <name type="common">Potato buckeye rot agent</name>
    <name type="synonym">Phytophthora parasitica</name>
    <dbReference type="NCBI Taxonomy" id="4792"/>
    <lineage>
        <taxon>Eukaryota</taxon>
        <taxon>Sar</taxon>
        <taxon>Stramenopiles</taxon>
        <taxon>Oomycota</taxon>
        <taxon>Peronosporomycetes</taxon>
        <taxon>Peronosporales</taxon>
        <taxon>Peronosporaceae</taxon>
        <taxon>Phytophthora</taxon>
    </lineage>
</organism>
<dbReference type="AlphaFoldDB" id="W2M9A7"/>